<dbReference type="InterPro" id="IPR006076">
    <property type="entry name" value="FAD-dep_OxRdtase"/>
</dbReference>
<dbReference type="Gene3D" id="3.40.50.720">
    <property type="entry name" value="NAD(P)-binding Rossmann-like Domain"/>
    <property type="match status" value="1"/>
</dbReference>
<dbReference type="PANTHER" id="PTHR11530:SF11">
    <property type="entry name" value="D-ASPARTATE OXIDASE"/>
    <property type="match status" value="1"/>
</dbReference>
<dbReference type="OrthoDB" id="2015447at2759"/>
<protein>
    <recommendedName>
        <fullName evidence="6">FAD dependent oxidoreductase domain-containing protein</fullName>
    </recommendedName>
</protein>
<evidence type="ECO:0000256" key="5">
    <source>
        <dbReference type="ARBA" id="ARBA00023002"/>
    </source>
</evidence>
<evidence type="ECO:0000259" key="6">
    <source>
        <dbReference type="Pfam" id="PF01266"/>
    </source>
</evidence>
<name>A0A163MIA4_ABSGL</name>
<comment type="cofactor">
    <cofactor evidence="1">
        <name>FAD</name>
        <dbReference type="ChEBI" id="CHEBI:57692"/>
    </cofactor>
</comment>
<dbReference type="Gene3D" id="3.30.9.10">
    <property type="entry name" value="D-Amino Acid Oxidase, subunit A, domain 2"/>
    <property type="match status" value="1"/>
</dbReference>
<reference evidence="7" key="1">
    <citation type="submission" date="2016-04" db="EMBL/GenBank/DDBJ databases">
        <authorList>
            <person name="Evans L.H."/>
            <person name="Alamgir A."/>
            <person name="Owens N."/>
            <person name="Weber N.D."/>
            <person name="Virtaneva K."/>
            <person name="Barbian K."/>
            <person name="Babar A."/>
            <person name="Rosenke K."/>
        </authorList>
    </citation>
    <scope>NUCLEOTIDE SEQUENCE [LARGE SCALE GENOMIC DNA]</scope>
    <source>
        <strain evidence="7">CBS 101.48</strain>
    </source>
</reference>
<dbReference type="GO" id="GO:0005737">
    <property type="term" value="C:cytoplasm"/>
    <property type="evidence" value="ECO:0007669"/>
    <property type="project" value="TreeGrafter"/>
</dbReference>
<keyword evidence="5" id="KW-0560">Oxidoreductase</keyword>
<dbReference type="GO" id="GO:0019478">
    <property type="term" value="P:D-amino acid catabolic process"/>
    <property type="evidence" value="ECO:0007669"/>
    <property type="project" value="TreeGrafter"/>
</dbReference>
<comment type="similarity">
    <text evidence="2">Belongs to the DAMOX/DASOX family.</text>
</comment>
<dbReference type="AlphaFoldDB" id="A0A163MIA4"/>
<accession>A0A163MIA4</accession>
<keyword evidence="4" id="KW-0274">FAD</keyword>
<keyword evidence="3" id="KW-0285">Flavoprotein</keyword>
<evidence type="ECO:0000256" key="4">
    <source>
        <dbReference type="ARBA" id="ARBA00022827"/>
    </source>
</evidence>
<dbReference type="OMA" id="PRVENEF"/>
<dbReference type="PANTHER" id="PTHR11530">
    <property type="entry name" value="D-AMINO ACID OXIDASE"/>
    <property type="match status" value="1"/>
</dbReference>
<feature type="domain" description="FAD dependent oxidoreductase" evidence="6">
    <location>
        <begin position="9"/>
        <end position="357"/>
    </location>
</feature>
<evidence type="ECO:0000313" key="7">
    <source>
        <dbReference type="EMBL" id="SAM05239.1"/>
    </source>
</evidence>
<proteinExistence type="inferred from homology"/>
<dbReference type="EMBL" id="LT554433">
    <property type="protein sequence ID" value="SAM05239.1"/>
    <property type="molecule type" value="Genomic_DNA"/>
</dbReference>
<dbReference type="SUPFAM" id="SSF51971">
    <property type="entry name" value="Nucleotide-binding domain"/>
    <property type="match status" value="1"/>
</dbReference>
<dbReference type="InParanoid" id="A0A163MIA4"/>
<dbReference type="GO" id="GO:0071949">
    <property type="term" value="F:FAD binding"/>
    <property type="evidence" value="ECO:0007669"/>
    <property type="project" value="InterPro"/>
</dbReference>
<evidence type="ECO:0000313" key="8">
    <source>
        <dbReference type="Proteomes" id="UP000078561"/>
    </source>
</evidence>
<dbReference type="InterPro" id="IPR023209">
    <property type="entry name" value="DAO"/>
</dbReference>
<keyword evidence="8" id="KW-1185">Reference proteome</keyword>
<dbReference type="Proteomes" id="UP000078561">
    <property type="component" value="Unassembled WGS sequence"/>
</dbReference>
<dbReference type="GO" id="GO:0003884">
    <property type="term" value="F:D-amino-acid oxidase activity"/>
    <property type="evidence" value="ECO:0007669"/>
    <property type="project" value="InterPro"/>
</dbReference>
<organism evidence="7">
    <name type="scientific">Absidia glauca</name>
    <name type="common">Pin mould</name>
    <dbReference type="NCBI Taxonomy" id="4829"/>
    <lineage>
        <taxon>Eukaryota</taxon>
        <taxon>Fungi</taxon>
        <taxon>Fungi incertae sedis</taxon>
        <taxon>Mucoromycota</taxon>
        <taxon>Mucoromycotina</taxon>
        <taxon>Mucoromycetes</taxon>
        <taxon>Mucorales</taxon>
        <taxon>Cunninghamellaceae</taxon>
        <taxon>Absidia</taxon>
    </lineage>
</organism>
<gene>
    <name evidence="7" type="primary">ABSGL_11108.1 scaffold 12129</name>
</gene>
<evidence type="ECO:0000256" key="3">
    <source>
        <dbReference type="ARBA" id="ARBA00022630"/>
    </source>
</evidence>
<dbReference type="STRING" id="4829.A0A163MIA4"/>
<sequence length="382" mass="43250">MFTSTLPRVHVVGANAYGYTTAILLLLQGYKVTMIASTFPGDPDYYSTTYHADDTTSHWQTFASISDASLQRKYNTWPAMLKLTLSFSTLDLEYDSSTFKMLWKLAKCKAVESGIMIGDSFKYYQNPTEDQLNPWWKHIVPGFEIIQQQELPKDVKLGYHYTTVLINTKRYISWLQTQFLSMGGRQRKTKINKLLDAITTQDHVNIIVNCVDDLQLEASSTTQSDPSTKLCTNQWIVRASQVRKSVNVKTKDGDMYIYPRGDGTIVVGSRRQGTSHSQENPTDVLETLSGYCPELKWGKGLASLEIIDHHSVVKSIRNHGPRIENQFIVTPSGRKLAVTHNYGHNGYQSTWGSSKRAIRLVNEAHARLEKDSQSMSELLSHL</sequence>
<evidence type="ECO:0000256" key="2">
    <source>
        <dbReference type="ARBA" id="ARBA00006730"/>
    </source>
</evidence>
<evidence type="ECO:0000256" key="1">
    <source>
        <dbReference type="ARBA" id="ARBA00001974"/>
    </source>
</evidence>
<dbReference type="Pfam" id="PF01266">
    <property type="entry name" value="DAO"/>
    <property type="match status" value="1"/>
</dbReference>